<dbReference type="PROSITE" id="PS51257">
    <property type="entry name" value="PROKAR_LIPOPROTEIN"/>
    <property type="match status" value="1"/>
</dbReference>
<dbReference type="Proteomes" id="UP001165677">
    <property type="component" value="Unassembled WGS sequence"/>
</dbReference>
<dbReference type="EMBL" id="JAPCIO010000014">
    <property type="protein sequence ID" value="MCW1149192.1"/>
    <property type="molecule type" value="Genomic_DNA"/>
</dbReference>
<comment type="caution">
    <text evidence="1">The sequence shown here is derived from an EMBL/GenBank/DDBJ whole genome shotgun (WGS) entry which is preliminary data.</text>
</comment>
<name>A0ABT3EKU0_9FLAO</name>
<protein>
    <recommendedName>
        <fullName evidence="3">Lipoprotein</fullName>
    </recommendedName>
</protein>
<gene>
    <name evidence="1" type="ORF">OJ995_13260</name>
</gene>
<dbReference type="RefSeq" id="WP_264369875.1">
    <property type="nucleotide sequence ID" value="NZ_JAPCIO010000014.1"/>
</dbReference>
<organism evidence="1 2">
    <name type="scientific">Flavobacterium lacisediminis</name>
    <dbReference type="NCBI Taxonomy" id="2989705"/>
    <lineage>
        <taxon>Bacteria</taxon>
        <taxon>Pseudomonadati</taxon>
        <taxon>Bacteroidota</taxon>
        <taxon>Flavobacteriia</taxon>
        <taxon>Flavobacteriales</taxon>
        <taxon>Flavobacteriaceae</taxon>
        <taxon>Flavobacterium</taxon>
    </lineage>
</organism>
<keyword evidence="2" id="KW-1185">Reference proteome</keyword>
<evidence type="ECO:0000313" key="2">
    <source>
        <dbReference type="Proteomes" id="UP001165677"/>
    </source>
</evidence>
<evidence type="ECO:0008006" key="3">
    <source>
        <dbReference type="Google" id="ProtNLM"/>
    </source>
</evidence>
<proteinExistence type="predicted"/>
<sequence length="191" mass="22128">MLKIKILFIYFVLLSSISCNKLDHSENKLILVNKFKSWQKEQIKMGKYLNAERCNLSYFTDNDLEVTKSLPTIGFPSDSLIKYHFADINEDDMLDAIVVYNIVSCDAAAALNNAQNEIVILSNNNKDYTITEDFFLKIRDKIGYGNLYVDSLKNNVAYATYLEHLDYDPRCCPSYIRKVEIDMNTKDYILK</sequence>
<reference evidence="1" key="1">
    <citation type="submission" date="2022-10" db="EMBL/GenBank/DDBJ databases">
        <title>Flavobacterium sp. nov., a bacterium isolated from lake sediment.</title>
        <authorList>
            <person name="Qu J.-H."/>
        </authorList>
    </citation>
    <scope>NUCLEOTIDE SEQUENCE</scope>
    <source>
        <strain evidence="1">TH16-21</strain>
    </source>
</reference>
<evidence type="ECO:0000313" key="1">
    <source>
        <dbReference type="EMBL" id="MCW1149192.1"/>
    </source>
</evidence>
<accession>A0ABT3EKU0</accession>